<evidence type="ECO:0000313" key="2">
    <source>
        <dbReference type="EMBL" id="MPM94333.1"/>
    </source>
</evidence>
<gene>
    <name evidence="2" type="ORF">SDC9_141479</name>
</gene>
<reference evidence="2" key="1">
    <citation type="submission" date="2019-08" db="EMBL/GenBank/DDBJ databases">
        <authorList>
            <person name="Kucharzyk K."/>
            <person name="Murdoch R.W."/>
            <person name="Higgins S."/>
            <person name="Loffler F."/>
        </authorList>
    </citation>
    <scope>NUCLEOTIDE SEQUENCE</scope>
</reference>
<dbReference type="EMBL" id="VSSQ01040988">
    <property type="protein sequence ID" value="MPM94333.1"/>
    <property type="molecule type" value="Genomic_DNA"/>
</dbReference>
<protein>
    <submittedName>
        <fullName evidence="2">Uncharacterized protein</fullName>
    </submittedName>
</protein>
<organism evidence="2">
    <name type="scientific">bioreactor metagenome</name>
    <dbReference type="NCBI Taxonomy" id="1076179"/>
    <lineage>
        <taxon>unclassified sequences</taxon>
        <taxon>metagenomes</taxon>
        <taxon>ecological metagenomes</taxon>
    </lineage>
</organism>
<sequence length="91" mass="9982">MDELYIKNENSKIPVDPKIIKKYHIKKGALSPFTNSRIVDSRGSDSPDDSANKAVERDLEQKPEDGVSDLEGGVMLTTSEILDFAQGADSD</sequence>
<proteinExistence type="predicted"/>
<accession>A0A645E0F0</accession>
<evidence type="ECO:0000256" key="1">
    <source>
        <dbReference type="SAM" id="MobiDB-lite"/>
    </source>
</evidence>
<comment type="caution">
    <text evidence="2">The sequence shown here is derived from an EMBL/GenBank/DDBJ whole genome shotgun (WGS) entry which is preliminary data.</text>
</comment>
<dbReference type="AlphaFoldDB" id="A0A645E0F0"/>
<feature type="region of interest" description="Disordered" evidence="1">
    <location>
        <begin position="34"/>
        <end position="73"/>
    </location>
</feature>
<feature type="compositionally biased region" description="Basic and acidic residues" evidence="1">
    <location>
        <begin position="39"/>
        <end position="65"/>
    </location>
</feature>
<name>A0A645E0F0_9ZZZZ</name>